<dbReference type="PANTHER" id="PTHR31637:SF0">
    <property type="entry name" value="2,3-BISPHOSPHOGLYCERATE-INDEPENDENT PHOSPHOGLYCERATE MUTASE"/>
    <property type="match status" value="1"/>
</dbReference>
<evidence type="ECO:0000256" key="6">
    <source>
        <dbReference type="ARBA" id="ARBA00023152"/>
    </source>
</evidence>
<evidence type="ECO:0000313" key="16">
    <source>
        <dbReference type="Proteomes" id="UP000178977"/>
    </source>
</evidence>
<comment type="caution">
    <text evidence="15">The sequence shown here is derived from an EMBL/GenBank/DDBJ whole genome shotgun (WGS) entry which is preliminary data.</text>
</comment>
<feature type="domain" description="BPG-independent PGAM N-terminal" evidence="14">
    <location>
        <begin position="86"/>
        <end position="299"/>
    </location>
</feature>
<evidence type="ECO:0000313" key="15">
    <source>
        <dbReference type="EMBL" id="OHA09875.1"/>
    </source>
</evidence>
<comment type="caution">
    <text evidence="9">Lacks conserved residue(s) required for the propagation of feature annotation.</text>
</comment>
<dbReference type="GO" id="GO:0005829">
    <property type="term" value="C:cytosol"/>
    <property type="evidence" value="ECO:0007669"/>
    <property type="project" value="TreeGrafter"/>
</dbReference>
<comment type="cofactor">
    <cofactor evidence="9">
        <name>Mn(2+)</name>
        <dbReference type="ChEBI" id="CHEBI:29035"/>
    </cofactor>
    <text evidence="9">Binds 2 manganese ions per subunit.</text>
</comment>
<evidence type="ECO:0000256" key="8">
    <source>
        <dbReference type="ARBA" id="ARBA00023235"/>
    </source>
</evidence>
<keyword evidence="8 9" id="KW-0413">Isomerase</keyword>
<feature type="binding site" evidence="9 12">
    <location>
        <position position="402"/>
    </location>
    <ligand>
        <name>Mn(2+)</name>
        <dbReference type="ChEBI" id="CHEBI:29035"/>
        <label>1</label>
    </ligand>
</feature>
<evidence type="ECO:0000256" key="2">
    <source>
        <dbReference type="ARBA" id="ARBA00002315"/>
    </source>
</evidence>
<feature type="binding site" evidence="9 12">
    <location>
        <position position="443"/>
    </location>
    <ligand>
        <name>Mn(2+)</name>
        <dbReference type="ChEBI" id="CHEBI:29035"/>
        <label>2</label>
    </ligand>
</feature>
<evidence type="ECO:0000256" key="3">
    <source>
        <dbReference type="ARBA" id="ARBA00004798"/>
    </source>
</evidence>
<dbReference type="InterPro" id="IPR005995">
    <property type="entry name" value="Pgm_bpd_ind"/>
</dbReference>
<dbReference type="GO" id="GO:0030145">
    <property type="term" value="F:manganese ion binding"/>
    <property type="evidence" value="ECO:0007669"/>
    <property type="project" value="UniProtKB-UniRule"/>
</dbReference>
<dbReference type="Gene3D" id="3.40.720.10">
    <property type="entry name" value="Alkaline Phosphatase, subunit A"/>
    <property type="match status" value="1"/>
</dbReference>
<dbReference type="GO" id="GO:0004619">
    <property type="term" value="F:phosphoglycerate mutase activity"/>
    <property type="evidence" value="ECO:0007669"/>
    <property type="project" value="UniProtKB-UniRule"/>
</dbReference>
<feature type="binding site" evidence="9 12">
    <location>
        <position position="462"/>
    </location>
    <ligand>
        <name>Mn(2+)</name>
        <dbReference type="ChEBI" id="CHEBI:29035"/>
        <label>1</label>
    </ligand>
</feature>
<evidence type="ECO:0000259" key="14">
    <source>
        <dbReference type="Pfam" id="PF06415"/>
    </source>
</evidence>
<dbReference type="EC" id="5.4.2.12" evidence="9 10"/>
<keyword evidence="5 9" id="KW-0479">Metal-binding</keyword>
<dbReference type="NCBIfam" id="TIGR01307">
    <property type="entry name" value="pgm_bpd_ind"/>
    <property type="match status" value="1"/>
</dbReference>
<dbReference type="AlphaFoldDB" id="A0A1G2LE07"/>
<comment type="catalytic activity">
    <reaction evidence="1 9">
        <text>(2R)-2-phosphoglycerate = (2R)-3-phosphoglycerate</text>
        <dbReference type="Rhea" id="RHEA:15901"/>
        <dbReference type="ChEBI" id="CHEBI:58272"/>
        <dbReference type="ChEBI" id="CHEBI:58289"/>
        <dbReference type="EC" id="5.4.2.12"/>
    </reaction>
</comment>
<evidence type="ECO:0000256" key="9">
    <source>
        <dbReference type="HAMAP-Rule" id="MF_01038"/>
    </source>
</evidence>
<dbReference type="FunFam" id="3.40.1450.10:FF:000002">
    <property type="entry name" value="2,3-bisphosphoglycerate-independent phosphoglycerate mutase"/>
    <property type="match status" value="1"/>
</dbReference>
<feature type="binding site" evidence="9 12">
    <location>
        <position position="14"/>
    </location>
    <ligand>
        <name>Mn(2+)</name>
        <dbReference type="ChEBI" id="CHEBI:29035"/>
        <label>2</label>
    </ligand>
</feature>
<dbReference type="InterPro" id="IPR017850">
    <property type="entry name" value="Alkaline_phosphatase_core_sf"/>
</dbReference>
<dbReference type="PIRSF" id="PIRSF001492">
    <property type="entry name" value="IPGAM"/>
    <property type="match status" value="1"/>
</dbReference>
<feature type="binding site" evidence="9 12">
    <location>
        <position position="406"/>
    </location>
    <ligand>
        <name>Mn(2+)</name>
        <dbReference type="ChEBI" id="CHEBI:29035"/>
        <label>1</label>
    </ligand>
</feature>
<organism evidence="15 16">
    <name type="scientific">Candidatus Sungbacteria bacterium RIFCSPLOWO2_01_FULL_60_25</name>
    <dbReference type="NCBI Taxonomy" id="1802281"/>
    <lineage>
        <taxon>Bacteria</taxon>
        <taxon>Candidatus Sungiibacteriota</taxon>
    </lineage>
</organism>
<feature type="domain" description="Metalloenzyme" evidence="13">
    <location>
        <begin position="6"/>
        <end position="512"/>
    </location>
</feature>
<evidence type="ECO:0000256" key="4">
    <source>
        <dbReference type="ARBA" id="ARBA00008819"/>
    </source>
</evidence>
<dbReference type="InterPro" id="IPR011258">
    <property type="entry name" value="BPG-indep_PGM_N"/>
</dbReference>
<evidence type="ECO:0000256" key="11">
    <source>
        <dbReference type="PIRSR" id="PIRSR001492-1"/>
    </source>
</evidence>
<dbReference type="GO" id="GO:0006096">
    <property type="term" value="P:glycolytic process"/>
    <property type="evidence" value="ECO:0007669"/>
    <property type="project" value="UniProtKB-UniRule"/>
</dbReference>
<dbReference type="Proteomes" id="UP000178977">
    <property type="component" value="Unassembled WGS sequence"/>
</dbReference>
<feature type="binding site" evidence="9">
    <location>
        <position position="125"/>
    </location>
    <ligand>
        <name>substrate</name>
    </ligand>
</feature>
<comment type="subunit">
    <text evidence="9">Monomer.</text>
</comment>
<evidence type="ECO:0000256" key="5">
    <source>
        <dbReference type="ARBA" id="ARBA00022723"/>
    </source>
</evidence>
<dbReference type="InterPro" id="IPR006124">
    <property type="entry name" value="Metalloenzyme"/>
</dbReference>
<evidence type="ECO:0000256" key="1">
    <source>
        <dbReference type="ARBA" id="ARBA00000370"/>
    </source>
</evidence>
<dbReference type="STRING" id="1802281.A3A44_02860"/>
<proteinExistence type="inferred from homology"/>
<dbReference type="EMBL" id="MHQT01000011">
    <property type="protein sequence ID" value="OHA09875.1"/>
    <property type="molecule type" value="Genomic_DNA"/>
</dbReference>
<feature type="binding site" evidence="9">
    <location>
        <position position="188"/>
    </location>
    <ligand>
        <name>substrate</name>
    </ligand>
</feature>
<comment type="similarity">
    <text evidence="4 9">Belongs to the BPG-independent phosphoglycerate mutase family.</text>
</comment>
<dbReference type="GO" id="GO:0006007">
    <property type="term" value="P:glucose catabolic process"/>
    <property type="evidence" value="ECO:0007669"/>
    <property type="project" value="InterPro"/>
</dbReference>
<comment type="function">
    <text evidence="2 9">Catalyzes the interconversion of 2-phosphoglycerate and 3-phosphoglycerate.</text>
</comment>
<evidence type="ECO:0000256" key="12">
    <source>
        <dbReference type="PIRSR" id="PIRSR001492-3"/>
    </source>
</evidence>
<feature type="binding site" evidence="9 12">
    <location>
        <position position="64"/>
    </location>
    <ligand>
        <name>Mn(2+)</name>
        <dbReference type="ChEBI" id="CHEBI:29035"/>
        <label>2</label>
    </ligand>
</feature>
<dbReference type="PANTHER" id="PTHR31637">
    <property type="entry name" value="2,3-BISPHOSPHOGLYCERATE-INDEPENDENT PHOSPHOGLYCERATE MUTASE"/>
    <property type="match status" value="1"/>
</dbReference>
<feature type="binding site" evidence="9">
    <location>
        <position position="194"/>
    </location>
    <ligand>
        <name>substrate</name>
    </ligand>
</feature>
<gene>
    <name evidence="9" type="primary">gpmI</name>
    <name evidence="15" type="ORF">A3A44_02860</name>
</gene>
<dbReference type="HAMAP" id="MF_01038">
    <property type="entry name" value="GpmI"/>
    <property type="match status" value="1"/>
</dbReference>
<dbReference type="SUPFAM" id="SSF53649">
    <property type="entry name" value="Alkaline phosphatase-like"/>
    <property type="match status" value="1"/>
</dbReference>
<comment type="pathway">
    <text evidence="3 9">Carbohydrate degradation; glycolysis; pyruvate from D-glyceraldehyde 3-phosphate: step 3/5.</text>
</comment>
<dbReference type="Pfam" id="PF06415">
    <property type="entry name" value="iPGM_N"/>
    <property type="match status" value="1"/>
</dbReference>
<evidence type="ECO:0000256" key="10">
    <source>
        <dbReference type="NCBIfam" id="TIGR01307"/>
    </source>
</evidence>
<feature type="binding site" evidence="9">
    <location>
        <position position="337"/>
    </location>
    <ligand>
        <name>substrate</name>
    </ligand>
</feature>
<keyword evidence="6 9" id="KW-0324">Glycolysis</keyword>
<dbReference type="SUPFAM" id="SSF64158">
    <property type="entry name" value="2,3-Bisphosphoglycerate-independent phosphoglycerate mutase, substrate-binding domain"/>
    <property type="match status" value="1"/>
</dbReference>
<feature type="active site" description="Phosphoserine intermediate" evidence="9 11">
    <location>
        <position position="64"/>
    </location>
</feature>
<accession>A0A1G2LE07</accession>
<dbReference type="InterPro" id="IPR036646">
    <property type="entry name" value="PGAM_B_sf"/>
</dbReference>
<protein>
    <recommendedName>
        <fullName evidence="9 10">2,3-bisphosphoglycerate-independent phosphoglycerate mutase</fullName>
        <shortName evidence="9">BPG-independent PGAM</shortName>
        <shortName evidence="9">Phosphoglyceromutase</shortName>
        <shortName evidence="9">iPGM</shortName>
        <ecNumber evidence="9 10">5.4.2.12</ecNumber>
    </recommendedName>
</protein>
<evidence type="ECO:0000256" key="7">
    <source>
        <dbReference type="ARBA" id="ARBA00023211"/>
    </source>
</evidence>
<dbReference type="Gene3D" id="3.40.1450.10">
    <property type="entry name" value="BPG-independent phosphoglycerate mutase, domain B"/>
    <property type="match status" value="1"/>
</dbReference>
<keyword evidence="7 9" id="KW-0464">Manganese</keyword>
<name>A0A1G2LE07_9BACT</name>
<feature type="binding site" evidence="9 12">
    <location>
        <position position="444"/>
    </location>
    <ligand>
        <name>Mn(2+)</name>
        <dbReference type="ChEBI" id="CHEBI:29035"/>
        <label>2</label>
    </ligand>
</feature>
<sequence>MPSIPKPVLLVVLDGFGYSPSERGNAIREAKTPSIDAIERSFPLTTLQASGVAVGLPWGEPGNSEVGHLTMGAGRPIYHHLPRIIVAIHDGTFYENPAFKKATDHVAKNDSALHIIGLASSGSVHSYTEHLQALLELATRAGLKRAYLHLFADGKDAAPQEGRSFFARIEERIAAKHPNVTIASVIGRFYAMDRDGQWARIRKAYELFTEGTGASFEDPIRYLENSYAAGTFDEFVEPGYFARDGKPVGRIAANDAIIFFNFREDSMREIVQAFAKEDFAGFPRKRLRNLMIATMTEYDSSLAGVTAAFPPLEIHWPLARVLAVTDKTQLHIAESEKYAHVTYFFNGGVETPFPHEDRILVPSLSVPHFDEHPEMRAQEITDRVLENLGRYDFILANFANADMVGHTGNYPAIVRAIESLDAALGKLTDAILARDGAMILTGDHGNAEQKIHPYTGEAVTAHTVNPVPFILVGKRYRRASPRTDAELREAMREPAGILIDVAPTVLALMDLPKPDEMTGRSLLGTLR</sequence>
<dbReference type="UniPathway" id="UPA00109">
    <property type="reaction ID" value="UER00186"/>
</dbReference>
<evidence type="ECO:0000259" key="13">
    <source>
        <dbReference type="Pfam" id="PF01676"/>
    </source>
</evidence>
<dbReference type="CDD" id="cd16010">
    <property type="entry name" value="iPGM"/>
    <property type="match status" value="1"/>
</dbReference>
<reference evidence="15 16" key="1">
    <citation type="journal article" date="2016" name="Nat. Commun.">
        <title>Thousands of microbial genomes shed light on interconnected biogeochemical processes in an aquifer system.</title>
        <authorList>
            <person name="Anantharaman K."/>
            <person name="Brown C.T."/>
            <person name="Hug L.A."/>
            <person name="Sharon I."/>
            <person name="Castelle C.J."/>
            <person name="Probst A.J."/>
            <person name="Thomas B.C."/>
            <person name="Singh A."/>
            <person name="Wilkins M.J."/>
            <person name="Karaoz U."/>
            <person name="Brodie E.L."/>
            <person name="Williams K.H."/>
            <person name="Hubbard S.S."/>
            <person name="Banfield J.F."/>
        </authorList>
    </citation>
    <scope>NUCLEOTIDE SEQUENCE [LARGE SCALE GENOMIC DNA]</scope>
</reference>
<dbReference type="Pfam" id="PF01676">
    <property type="entry name" value="Metalloenzyme"/>
    <property type="match status" value="1"/>
</dbReference>